<name>A0A918W827_9GAMM</name>
<keyword evidence="4 8" id="KW-0808">Transferase</keyword>
<feature type="region of interest" description="Disordered" evidence="6">
    <location>
        <begin position="247"/>
        <end position="275"/>
    </location>
</feature>
<evidence type="ECO:0000313" key="9">
    <source>
        <dbReference type="Proteomes" id="UP000646426"/>
    </source>
</evidence>
<dbReference type="GO" id="GO:0016757">
    <property type="term" value="F:glycosyltransferase activity"/>
    <property type="evidence" value="ECO:0007669"/>
    <property type="project" value="UniProtKB-KW"/>
</dbReference>
<dbReference type="Proteomes" id="UP000646426">
    <property type="component" value="Unassembled WGS sequence"/>
</dbReference>
<gene>
    <name evidence="8" type="ORF">GCM10007067_16500</name>
</gene>
<dbReference type="GO" id="GO:0005886">
    <property type="term" value="C:plasma membrane"/>
    <property type="evidence" value="ECO:0007669"/>
    <property type="project" value="UniProtKB-SubCell"/>
</dbReference>
<evidence type="ECO:0000256" key="6">
    <source>
        <dbReference type="SAM" id="MobiDB-lite"/>
    </source>
</evidence>
<reference evidence="8" key="1">
    <citation type="journal article" date="2014" name="Int. J. Syst. Evol. Microbiol.">
        <title>Complete genome sequence of Corynebacterium casei LMG S-19264T (=DSM 44701T), isolated from a smear-ripened cheese.</title>
        <authorList>
            <consortium name="US DOE Joint Genome Institute (JGI-PGF)"/>
            <person name="Walter F."/>
            <person name="Albersmeier A."/>
            <person name="Kalinowski J."/>
            <person name="Ruckert C."/>
        </authorList>
    </citation>
    <scope>NUCLEOTIDE SEQUENCE</scope>
    <source>
        <strain evidence="8">KCTC 23077</strain>
    </source>
</reference>
<comment type="caution">
    <text evidence="8">The sequence shown here is derived from an EMBL/GenBank/DDBJ whole genome shotgun (WGS) entry which is preliminary data.</text>
</comment>
<comment type="subcellular location">
    <subcellularLocation>
        <location evidence="1">Cell membrane</location>
    </subcellularLocation>
</comment>
<evidence type="ECO:0000256" key="1">
    <source>
        <dbReference type="ARBA" id="ARBA00004236"/>
    </source>
</evidence>
<dbReference type="SUPFAM" id="SSF53448">
    <property type="entry name" value="Nucleotide-diphospho-sugar transferases"/>
    <property type="match status" value="1"/>
</dbReference>
<organism evidence="8 9">
    <name type="scientific">Cognatilysobacter bugurensis</name>
    <dbReference type="NCBI Taxonomy" id="543356"/>
    <lineage>
        <taxon>Bacteria</taxon>
        <taxon>Pseudomonadati</taxon>
        <taxon>Pseudomonadota</taxon>
        <taxon>Gammaproteobacteria</taxon>
        <taxon>Lysobacterales</taxon>
        <taxon>Lysobacteraceae</taxon>
        <taxon>Cognatilysobacter</taxon>
    </lineage>
</organism>
<dbReference type="Pfam" id="PF00535">
    <property type="entry name" value="Glycos_transf_2"/>
    <property type="match status" value="1"/>
</dbReference>
<dbReference type="Gene3D" id="3.90.550.10">
    <property type="entry name" value="Spore Coat Polysaccharide Biosynthesis Protein SpsA, Chain A"/>
    <property type="match status" value="1"/>
</dbReference>
<evidence type="ECO:0000256" key="5">
    <source>
        <dbReference type="ARBA" id="ARBA00023136"/>
    </source>
</evidence>
<accession>A0A918W827</accession>
<dbReference type="EMBL" id="BMYD01000002">
    <property type="protein sequence ID" value="GHA79653.1"/>
    <property type="molecule type" value="Genomic_DNA"/>
</dbReference>
<protein>
    <submittedName>
        <fullName evidence="8">Glycosyl transferase family 2</fullName>
    </submittedName>
</protein>
<keyword evidence="3" id="KW-0328">Glycosyltransferase</keyword>
<evidence type="ECO:0000256" key="4">
    <source>
        <dbReference type="ARBA" id="ARBA00022679"/>
    </source>
</evidence>
<reference evidence="8" key="2">
    <citation type="submission" date="2020-09" db="EMBL/GenBank/DDBJ databases">
        <authorList>
            <person name="Sun Q."/>
            <person name="Kim S."/>
        </authorList>
    </citation>
    <scope>NUCLEOTIDE SEQUENCE</scope>
    <source>
        <strain evidence="8">KCTC 23077</strain>
    </source>
</reference>
<dbReference type="InterPro" id="IPR001173">
    <property type="entry name" value="Glyco_trans_2-like"/>
</dbReference>
<keyword evidence="5" id="KW-0472">Membrane</keyword>
<sequence>MAAHAFEVNCSALPDTAPPALSFIVPAHNEARLLGSTLSALHAAAAAVGRSYEILVVDDASTDRTSAIALGAGARVVPVSHRHIAASRNAGARAARGDVLVFVDADTLVPYPALRAALAALARGAVGGGARLQLRGALAVHERITVAISTWLLRNARIAPGCFIFCTRAAYEAAGGFDERYYAGEDVLFSRALTRVGSFVIVPTPVLSSARKLRTHAATEHLRLMLRFAWRRGALLRSKQDLEFWYGERRDGPDAPTPTATPREPEPRTPTGPPP</sequence>
<evidence type="ECO:0000259" key="7">
    <source>
        <dbReference type="Pfam" id="PF00535"/>
    </source>
</evidence>
<evidence type="ECO:0000313" key="8">
    <source>
        <dbReference type="EMBL" id="GHA79653.1"/>
    </source>
</evidence>
<dbReference type="AlphaFoldDB" id="A0A918W827"/>
<keyword evidence="2" id="KW-1003">Cell membrane</keyword>
<feature type="domain" description="Glycosyltransferase 2-like" evidence="7">
    <location>
        <begin position="22"/>
        <end position="126"/>
    </location>
</feature>
<dbReference type="InterPro" id="IPR029044">
    <property type="entry name" value="Nucleotide-diphossugar_trans"/>
</dbReference>
<dbReference type="PANTHER" id="PTHR43646">
    <property type="entry name" value="GLYCOSYLTRANSFERASE"/>
    <property type="match status" value="1"/>
</dbReference>
<evidence type="ECO:0000256" key="2">
    <source>
        <dbReference type="ARBA" id="ARBA00022475"/>
    </source>
</evidence>
<dbReference type="RefSeq" id="WP_189455295.1">
    <property type="nucleotide sequence ID" value="NZ_BMYD01000002.1"/>
</dbReference>
<evidence type="ECO:0000256" key="3">
    <source>
        <dbReference type="ARBA" id="ARBA00022676"/>
    </source>
</evidence>
<proteinExistence type="predicted"/>
<dbReference type="PANTHER" id="PTHR43646:SF2">
    <property type="entry name" value="GLYCOSYLTRANSFERASE 2-LIKE DOMAIN-CONTAINING PROTEIN"/>
    <property type="match status" value="1"/>
</dbReference>
<keyword evidence="9" id="KW-1185">Reference proteome</keyword>